<dbReference type="OrthoDB" id="3217301at2"/>
<dbReference type="Proteomes" id="UP000184603">
    <property type="component" value="Unassembled WGS sequence"/>
</dbReference>
<dbReference type="InterPro" id="IPR006015">
    <property type="entry name" value="Universal_stress_UspA"/>
</dbReference>
<dbReference type="InterPro" id="IPR014729">
    <property type="entry name" value="Rossmann-like_a/b/a_fold"/>
</dbReference>
<dbReference type="RefSeq" id="WP_073611887.1">
    <property type="nucleotide sequence ID" value="NZ_FRFE01000002.1"/>
</dbReference>
<dbReference type="InterPro" id="IPR006016">
    <property type="entry name" value="UspA"/>
</dbReference>
<dbReference type="AlphaFoldDB" id="A0A1M7XXX2"/>
<feature type="domain" description="UspA" evidence="2">
    <location>
        <begin position="7"/>
        <end position="167"/>
    </location>
</feature>
<dbReference type="Gene3D" id="3.40.50.620">
    <property type="entry name" value="HUPs"/>
    <property type="match status" value="1"/>
</dbReference>
<evidence type="ECO:0000259" key="2">
    <source>
        <dbReference type="Pfam" id="PF00582"/>
    </source>
</evidence>
<dbReference type="PANTHER" id="PTHR46268:SF15">
    <property type="entry name" value="UNIVERSAL STRESS PROTEIN HP_0031"/>
    <property type="match status" value="1"/>
</dbReference>
<accession>A0A1M7XXX2</accession>
<gene>
    <name evidence="3" type="ORF">SAMN02745220_00519</name>
</gene>
<evidence type="ECO:0000256" key="1">
    <source>
        <dbReference type="ARBA" id="ARBA00008791"/>
    </source>
</evidence>
<dbReference type="CDD" id="cd00293">
    <property type="entry name" value="USP-like"/>
    <property type="match status" value="1"/>
</dbReference>
<dbReference type="PRINTS" id="PR01438">
    <property type="entry name" value="UNVRSLSTRESS"/>
</dbReference>
<dbReference type="EMBL" id="FRFE01000002">
    <property type="protein sequence ID" value="SHO43800.1"/>
    <property type="molecule type" value="Genomic_DNA"/>
</dbReference>
<reference evidence="3 4" key="1">
    <citation type="submission" date="2016-12" db="EMBL/GenBank/DDBJ databases">
        <authorList>
            <person name="Song W.-J."/>
            <person name="Kurnit D.M."/>
        </authorList>
    </citation>
    <scope>NUCLEOTIDE SEQUENCE [LARGE SCALE GENOMIC DNA]</scope>
    <source>
        <strain evidence="3 4">DSM 18488</strain>
    </source>
</reference>
<dbReference type="SUPFAM" id="SSF52402">
    <property type="entry name" value="Adenine nucleotide alpha hydrolases-like"/>
    <property type="match status" value="1"/>
</dbReference>
<dbReference type="PANTHER" id="PTHR46268">
    <property type="entry name" value="STRESS RESPONSE PROTEIN NHAX"/>
    <property type="match status" value="1"/>
</dbReference>
<evidence type="ECO:0000313" key="3">
    <source>
        <dbReference type="EMBL" id="SHO43800.1"/>
    </source>
</evidence>
<comment type="similarity">
    <text evidence="1">Belongs to the universal stress protein A family.</text>
</comment>
<keyword evidence="4" id="KW-1185">Reference proteome</keyword>
<sequence>MLKPLNAILFATDLTPNCQEAYEFAISQSLRFKAVVYILYIIEAMPENVEGRIKGLLGRHRWEDIIEAKKTNAQKSLTGKIRASHLLTDIHDFCEITGVGDDACQFQPRELLISAGDIAETIIKNAQENKCDLIVLAARKGIMSRNLIGNNIKSVLKQSPIPVTIVPTNNG</sequence>
<dbReference type="Pfam" id="PF00582">
    <property type="entry name" value="Usp"/>
    <property type="match status" value="1"/>
</dbReference>
<proteinExistence type="inferred from homology"/>
<organism evidence="3 4">
    <name type="scientific">Desulfopila aestuarii DSM 18488</name>
    <dbReference type="NCBI Taxonomy" id="1121416"/>
    <lineage>
        <taxon>Bacteria</taxon>
        <taxon>Pseudomonadati</taxon>
        <taxon>Thermodesulfobacteriota</taxon>
        <taxon>Desulfobulbia</taxon>
        <taxon>Desulfobulbales</taxon>
        <taxon>Desulfocapsaceae</taxon>
        <taxon>Desulfopila</taxon>
    </lineage>
</organism>
<protein>
    <submittedName>
        <fullName evidence="3">Nucleotide-binding universal stress protein, UspA family</fullName>
    </submittedName>
</protein>
<dbReference type="STRING" id="1121416.SAMN02745220_00519"/>
<name>A0A1M7XXX2_9BACT</name>
<evidence type="ECO:0000313" key="4">
    <source>
        <dbReference type="Proteomes" id="UP000184603"/>
    </source>
</evidence>